<proteinExistence type="predicted"/>
<accession>A0A1G4IAJ4</accession>
<evidence type="ECO:0000313" key="3">
    <source>
        <dbReference type="Proteomes" id="UP000195570"/>
    </source>
</evidence>
<dbReference type="EMBL" id="CZPT02001111">
    <property type="protein sequence ID" value="SCU68933.1"/>
    <property type="molecule type" value="Genomic_DNA"/>
</dbReference>
<feature type="compositionally biased region" description="Low complexity" evidence="1">
    <location>
        <begin position="122"/>
        <end position="139"/>
    </location>
</feature>
<evidence type="ECO:0000256" key="1">
    <source>
        <dbReference type="SAM" id="MobiDB-lite"/>
    </source>
</evidence>
<dbReference type="Proteomes" id="UP000195570">
    <property type="component" value="Unassembled WGS sequence"/>
</dbReference>
<organism evidence="2 3">
    <name type="scientific">Trypanosoma equiperdum</name>
    <dbReference type="NCBI Taxonomy" id="5694"/>
    <lineage>
        <taxon>Eukaryota</taxon>
        <taxon>Discoba</taxon>
        <taxon>Euglenozoa</taxon>
        <taxon>Kinetoplastea</taxon>
        <taxon>Metakinetoplastina</taxon>
        <taxon>Trypanosomatida</taxon>
        <taxon>Trypanosomatidae</taxon>
        <taxon>Trypanosoma</taxon>
    </lineage>
</organism>
<reference evidence="2" key="1">
    <citation type="submission" date="2016-09" db="EMBL/GenBank/DDBJ databases">
        <authorList>
            <person name="Hebert L."/>
            <person name="Moumen B."/>
        </authorList>
    </citation>
    <scope>NUCLEOTIDE SEQUENCE [LARGE SCALE GENOMIC DNA]</scope>
    <source>
        <strain evidence="2">OVI</strain>
    </source>
</reference>
<evidence type="ECO:0000313" key="2">
    <source>
        <dbReference type="EMBL" id="SCU68933.1"/>
    </source>
</evidence>
<keyword evidence="3" id="KW-1185">Reference proteome</keyword>
<feature type="compositionally biased region" description="Basic and acidic residues" evidence="1">
    <location>
        <begin position="142"/>
        <end position="151"/>
    </location>
</feature>
<dbReference type="GeneID" id="92374519"/>
<dbReference type="RefSeq" id="XP_067079994.1">
    <property type="nucleotide sequence ID" value="XM_067223893.1"/>
</dbReference>
<dbReference type="VEuPathDB" id="TriTrypDB:TEOVI_000057900"/>
<sequence length="2443" mass="270079">MQHIISFLLARVAKVADVNPFDVESSLTKRSLRIRNVKLKKDALRDITQLPVESGHVTEIHFDIPWPSSKDALVVHAKEARLHLNTCSHLATSDTETELSSDIIRSGITEQSILGNRNCATSPCNSSRSHSRVSSSTASPKPIDHTKEHADAHDDEDECMSCCSEVSSSSTYVDPGGNEAVEGEEGIISYLYGVVKSTMSGLVDRKILVNVDVLTLMLSVGPNSNTRLEIVFRDLAVHVEPCACNGTEEIKVVKATVSDVTAKAFAGELCATFVTTDVAAVCVTSVFLRGVLCRQNVTISLEQQVSLLVNHDVLLALHAYLAASRSFLELPVYCHPHIHLRGSASLWNYAHCCVMELLRDRRRRYNFTLSHIRSFAEARRAYIQLLNYCHQVGDISAKLDAMVEIEQKVRYRDVILFLRRTVMETYARTSVTSDIASDGGKGRQLVDAIMLSIHVDIGEVYIYFPTGTVMLLGEITLVSRVDETNVHIGDVSLKDDSMWETLRLPGASDVPFFSFQKRRTKGACSLKVNVEPTRIALSTPRLLETIKPVASILPLLFVEMVATSRTAPAPSSRGTMEKMSFVLPFLRLIIDDINVECEKLSLIIIKGDAPRGSQIGVSLHALSAHFGEGAHELVAPINVRMGDEGNIIVSELKFNICPAFWEYLKHICSEWSEVAWVGYESYKGATKRTQRSSNANVSISSWEEIFTAADIHQVSRRKKKSQCICIKCIQCWFVPTESVITIGETRIFSSKNVSDENVLCIHLRSFMLTTEDASKPFFIIDFPRGAKCRVASLLKGRLFCALASSSVVEVTLGVFSTQKLLSASNLQLGLSHPMSHFSVETVQVLDAVEVAPLRVSFCYRLHSALTHNFLPPVACVLISVGSVCVRVDRLTAGEFKQITSTMESCGALFVSPHAWREWCCAFPHNSCEIAIALCNTTCVLSFGESGVLQCRCRIPNAGSESALSFFNRFSEFFHELRDSPPALLINSCGAYTKELYIPAVDAEVLHPLLPSSCLKVEVRDLSASFLFRKEAMCVLGVHAEGGLTPLKLNVQSITMYGGDVISLKLEALKFVLASTASTQDARKYGAEATSVLSTFEKQALVELECIELKTNLCDTPYPVRQLFDALLDIRRMATSLSRKHVITADYLHDVSYNLDMIGSCFFNCPGKVVNVVECEFLAVRGSARLVVCRGTHVLFQRCRISTLIRSSIAVEDESGSFLLLDCDDTIKKLETHEATQLDAPNASDILRCIVPHGLHLTIHRSRGELLFPTGCQLTFAFTLVGDCLCPTSYGLGLQLCLQNSWVDYIDGSVCSRVFSSTTSAVNVATRCKEHIGTVNATLQVDRVGVPMGLVETMQQLIGGTSCRKGFNGRSRTSPLLCYKRLKYLFGEGKWSIAVSAFPIDILLRGGASVAHMAVNKSLLRSKVEADGGEAHVDFRFGVQELTLWDFCSQSYKRALQRPLSVAAVARLLDSKHVACETLLSSLDLSVSIEQMKFIASSFLPGNFGRGLTVPPTVEVINQLGVSLVLDVDDGERVVVKERQTFYGNHLVFPRCIHSVDNCRISHFESYRDPNPEKELTDVLRRACVVTLTSGEKVRIVRQVLDHTLSQRVSFRTSFQISNRLPCGVVLGAIDSSVGKLEVPPGETLPVPIHLISGDDISLCLMSSNSACTSEQQLLSEGSLRILFKLAEERGDDSIGRLRKFVLGDVPVYIDVTYLLSGGVLTMFLSPARLGIHNGTRFNMKVLLLISDLVVEECIIEPSGTFFTLQHDPFGPRVDYVFESIVYSDIYFSTDRVEACFNEGSLRQRVLMRHREFPYKRFFELDIGQQDVGSCTAPSVCTVRPYGVFGLKNNSGTDVRFTTEVGKPTGLIRDGALSHATGRNFAYLPLHTRLVLHAGELSSVSFEVTEDFEERPLFCAPMSVKGTHLGQPHLFLMRSRVDRFGYFMELIPPLLFTNMDDLRDLQVRHVTRRGGLFTDELPHCFTVPAGGTVSYTALANDEVVNFAFAWSAKGSDTTVNIEFSAPVAVSLLPQTCSSAFIECGDTHHEIRVFKEDRFEPTVVSVSEPRPPYVTVVNLTSHNYETVPRMSVSSYTPHSLTSGEVVLVLREGVNSSRRFRVLLSHGTEVEIGNDVAAFIHQRKDTVGWVITLVTTCAISSLRSGLGTLVGSAVIVETPVEEMMLRAGVKACGIGLLVEDGDNIPINCVVGRCESWLVYEHKRVTVQCTVSNMRSNGTYNGKMSHEIKPFSIDLTVRDARIVGNAILASSVYSHVTTLELELSDTFVYQMRRLGRRYKSSETNKDLENVVRVQRGMLSCWKLLKFMSVQFHFIKISDIFVLFTYDRSDRPPEDIIFKGSHVGNIFPSIHRAEITLPGTHRKDFHGASLANVWSACCEAVMMELLRQVPQLVSGAVVFPSFSSIQSVLNRIGAVIFSSNSKNIDASDTLLL</sequence>
<feature type="region of interest" description="Disordered" evidence="1">
    <location>
        <begin position="119"/>
        <end position="151"/>
    </location>
</feature>
<gene>
    <name evidence="2" type="ORF">TEOVI_000057900</name>
</gene>
<protein>
    <submittedName>
        <fullName evidence="2">N-terminal region of Chorein, a TM vesicle-mediated sorter, putative</fullName>
    </submittedName>
</protein>
<name>A0A1G4IAJ4_TRYEQ</name>
<comment type="caution">
    <text evidence="2">The sequence shown here is derived from an EMBL/GenBank/DDBJ whole genome shotgun (WGS) entry which is preliminary data.</text>
</comment>